<accession>A0A1F5GV19</accession>
<comment type="similarity">
    <text evidence="1">Belongs to the MurL family.</text>
</comment>
<dbReference type="EMBL" id="MFBJ01000049">
    <property type="protein sequence ID" value="OGD95698.1"/>
    <property type="molecule type" value="Genomic_DNA"/>
</dbReference>
<proteinExistence type="inferred from homology"/>
<keyword evidence="1" id="KW-0573">Peptidoglycan synthesis</keyword>
<dbReference type="GO" id="GO:0005737">
    <property type="term" value="C:cytoplasm"/>
    <property type="evidence" value="ECO:0007669"/>
    <property type="project" value="UniProtKB-UniRule"/>
</dbReference>
<dbReference type="InterPro" id="IPR058741">
    <property type="entry name" value="MurL_C"/>
</dbReference>
<comment type="pathway">
    <text evidence="1">Cell wall biogenesis; peptidoglycan biosynthesis.</text>
</comment>
<dbReference type="GO" id="GO:0009252">
    <property type="term" value="P:peptidoglycan biosynthetic process"/>
    <property type="evidence" value="ECO:0007669"/>
    <property type="project" value="UniProtKB-UniRule"/>
</dbReference>
<keyword evidence="1" id="KW-0413">Isomerase</keyword>
<evidence type="ECO:0000313" key="5">
    <source>
        <dbReference type="Proteomes" id="UP000176666"/>
    </source>
</evidence>
<dbReference type="GO" id="GO:0051301">
    <property type="term" value="P:cell division"/>
    <property type="evidence" value="ECO:0007669"/>
    <property type="project" value="UniProtKB-KW"/>
</dbReference>
<feature type="domain" description="MurL C-terminal" evidence="2">
    <location>
        <begin position="311"/>
        <end position="397"/>
    </location>
</feature>
<keyword evidence="1" id="KW-0133">Cell shape</keyword>
<evidence type="ECO:0000313" key="4">
    <source>
        <dbReference type="EMBL" id="OGD95698.1"/>
    </source>
</evidence>
<dbReference type="InterPro" id="IPR043689">
    <property type="entry name" value="MurL"/>
</dbReference>
<evidence type="ECO:0000259" key="3">
    <source>
        <dbReference type="Pfam" id="PF26299"/>
    </source>
</evidence>
<comment type="function">
    <text evidence="1">Cell wall formation. Catalyzes epimerization of the terminal L-glutamate in UDP-N-acetyl-alpha-D-muramoyl-L-alanyl-L-glutamate.</text>
</comment>
<keyword evidence="1" id="KW-0961">Cell wall biogenesis/degradation</keyword>
<dbReference type="AlphaFoldDB" id="A0A1F5GV19"/>
<keyword evidence="1" id="KW-0132">Cell division</keyword>
<dbReference type="GO" id="GO:0071555">
    <property type="term" value="P:cell wall organization"/>
    <property type="evidence" value="ECO:0007669"/>
    <property type="project" value="UniProtKB-KW"/>
</dbReference>
<organism evidence="4 5">
    <name type="scientific">Candidatus Curtissbacteria bacterium RIFCSPHIGHO2_12_FULL_38_9b</name>
    <dbReference type="NCBI Taxonomy" id="1797720"/>
    <lineage>
        <taxon>Bacteria</taxon>
        <taxon>Candidatus Curtissiibacteriota</taxon>
    </lineage>
</organism>
<feature type="domain" description="MurL N-terminal" evidence="3">
    <location>
        <begin position="8"/>
        <end position="288"/>
    </location>
</feature>
<dbReference type="EC" id="5.1.1.23" evidence="1"/>
<name>A0A1F5GV19_9BACT</name>
<dbReference type="GO" id="GO:0008360">
    <property type="term" value="P:regulation of cell shape"/>
    <property type="evidence" value="ECO:0007669"/>
    <property type="project" value="UniProtKB-KW"/>
</dbReference>
<dbReference type="Pfam" id="PF26299">
    <property type="entry name" value="MurL_N"/>
    <property type="match status" value="1"/>
</dbReference>
<reference evidence="4 5" key="1">
    <citation type="journal article" date="2016" name="Nat. Commun.">
        <title>Thousands of microbial genomes shed light on interconnected biogeochemical processes in an aquifer system.</title>
        <authorList>
            <person name="Anantharaman K."/>
            <person name="Brown C.T."/>
            <person name="Hug L.A."/>
            <person name="Sharon I."/>
            <person name="Castelle C.J."/>
            <person name="Probst A.J."/>
            <person name="Thomas B.C."/>
            <person name="Singh A."/>
            <person name="Wilkins M.J."/>
            <person name="Karaoz U."/>
            <person name="Brodie E.L."/>
            <person name="Williams K.H."/>
            <person name="Hubbard S.S."/>
            <person name="Banfield J.F."/>
        </authorList>
    </citation>
    <scope>NUCLEOTIDE SEQUENCE [LARGE SCALE GENOMIC DNA]</scope>
</reference>
<dbReference type="GO" id="GO:0016855">
    <property type="term" value="F:racemase and epimerase activity, acting on amino acids and derivatives"/>
    <property type="evidence" value="ECO:0007669"/>
    <property type="project" value="UniProtKB-UniRule"/>
</dbReference>
<sequence>MALCELREKHPRFIYKSYDVSKKGRDVRVQFQFKLEPDIFFTPEVTLPTDRGVEESSFENFIFHLGLIESISYWKAACPQELLIEAGKLSNQQIAWWHDLFIHGLGEFFFQNKIDFTPKDFLNIKSNPNKPEIPAQKFPSTSGDLILVGGGKDSAVTLELLKKKEGRKGTFILNPTRASIDNAKIAGYSNPLIAGRKIDPKLLKLNDSGYLNGHTPFSAYLAFLGVFVGVLNDYQNVVVSNERSATEGNFKYLGHEVNHQYSKGLRFEKLFRQYQETYLTDDVQYFSFLRPLYDLQISKLFSNYPEQHLSFRSCNVNQQKDSWCGNCAKCTFVYISLFPFVPYDKMMNIFGEDYYNKPRITPFVRELLGLEGTKPFECVGTAEESKLAIALSIHRYKSLGKKIPSLLNSLKKELHINNEDTMSTLDQRINKKWSKQNFLPLEYTNILKEALAKTN</sequence>
<dbReference type="Proteomes" id="UP000176666">
    <property type="component" value="Unassembled WGS sequence"/>
</dbReference>
<dbReference type="InterPro" id="IPR058740">
    <property type="entry name" value="MurL_N"/>
</dbReference>
<dbReference type="HAMAP" id="MF_02209">
    <property type="entry name" value="MurL"/>
    <property type="match status" value="1"/>
</dbReference>
<comment type="caution">
    <text evidence="4">The sequence shown here is derived from an EMBL/GenBank/DDBJ whole genome shotgun (WGS) entry which is preliminary data.</text>
</comment>
<protein>
    <recommendedName>
        <fullName evidence="1">UDP-N-acetyl-alpha-D-muramoyl-L-alanyl-L-glutamate epimerase</fullName>
        <ecNumber evidence="1">5.1.1.23</ecNumber>
    </recommendedName>
    <alternativeName>
        <fullName evidence="1">UDP-MurNAc-L-Ala-L-Glu epimerase</fullName>
    </alternativeName>
</protein>
<dbReference type="UniPathway" id="UPA00219"/>
<evidence type="ECO:0000259" key="2">
    <source>
        <dbReference type="Pfam" id="PF26298"/>
    </source>
</evidence>
<keyword evidence="1" id="KW-0131">Cell cycle</keyword>
<dbReference type="Pfam" id="PF26298">
    <property type="entry name" value="MurL_epimerase_C"/>
    <property type="match status" value="1"/>
</dbReference>
<gene>
    <name evidence="1" type="primary">murL</name>
    <name evidence="4" type="ORF">A3F02_04045</name>
</gene>
<evidence type="ECO:0000256" key="1">
    <source>
        <dbReference type="HAMAP-Rule" id="MF_02209"/>
    </source>
</evidence>
<comment type="catalytic activity">
    <reaction evidence="1">
        <text>UDP-N-acetyl-alpha-D-muramoyl-L-alanyl-L-glutamate + ATP + H2O = UDP-N-acetyl-alpha-D-muramoyl-L-alanyl-D-glutamate + AMP + diphosphate + H(+)</text>
        <dbReference type="Rhea" id="RHEA:58812"/>
        <dbReference type="ChEBI" id="CHEBI:15377"/>
        <dbReference type="ChEBI" id="CHEBI:15378"/>
        <dbReference type="ChEBI" id="CHEBI:30616"/>
        <dbReference type="ChEBI" id="CHEBI:33019"/>
        <dbReference type="ChEBI" id="CHEBI:83900"/>
        <dbReference type="ChEBI" id="CHEBI:142725"/>
        <dbReference type="ChEBI" id="CHEBI:456215"/>
        <dbReference type="EC" id="5.1.1.23"/>
    </reaction>
</comment>